<feature type="active site" description="Proton acceptor" evidence="7">
    <location>
        <position position="43"/>
    </location>
</feature>
<feature type="binding site" evidence="7">
    <location>
        <position position="38"/>
    </location>
    <ligand>
        <name>tRNA</name>
        <dbReference type="ChEBI" id="CHEBI:17843"/>
    </ligand>
</feature>
<evidence type="ECO:0000256" key="2">
    <source>
        <dbReference type="ARBA" id="ARBA00022555"/>
    </source>
</evidence>
<feature type="binding site" evidence="7">
    <location>
        <position position="135"/>
    </location>
    <ligand>
        <name>tRNA</name>
        <dbReference type="ChEBI" id="CHEBI:17843"/>
    </ligand>
</feature>
<feature type="site" description="Stabilizes the basic form of H active site to accept a proton" evidence="7">
    <location>
        <position position="114"/>
    </location>
</feature>
<evidence type="ECO:0000256" key="3">
    <source>
        <dbReference type="ARBA" id="ARBA00022801"/>
    </source>
</evidence>
<dbReference type="FunFam" id="3.40.50.1470:FF:000001">
    <property type="entry name" value="Peptidyl-tRNA hydrolase"/>
    <property type="match status" value="1"/>
</dbReference>
<evidence type="ECO:0000313" key="10">
    <source>
        <dbReference type="EMBL" id="QAA82440.1"/>
    </source>
</evidence>
<evidence type="ECO:0000256" key="8">
    <source>
        <dbReference type="RuleBase" id="RU000673"/>
    </source>
</evidence>
<dbReference type="GO" id="GO:0072344">
    <property type="term" value="P:rescue of stalled ribosome"/>
    <property type="evidence" value="ECO:0007669"/>
    <property type="project" value="UniProtKB-UniRule"/>
</dbReference>
<feature type="site" description="Discriminates between blocked and unblocked aminoacyl-tRNA" evidence="7">
    <location>
        <position position="33"/>
    </location>
</feature>
<evidence type="ECO:0000256" key="1">
    <source>
        <dbReference type="ARBA" id="ARBA00013260"/>
    </source>
</evidence>
<dbReference type="CDD" id="cd00462">
    <property type="entry name" value="PTH"/>
    <property type="match status" value="1"/>
</dbReference>
<dbReference type="PANTHER" id="PTHR17224">
    <property type="entry name" value="PEPTIDYL-TRNA HYDROLASE"/>
    <property type="match status" value="1"/>
</dbReference>
<dbReference type="GO" id="GO:0004045">
    <property type="term" value="F:peptidyl-tRNA hydrolase activity"/>
    <property type="evidence" value="ECO:0007669"/>
    <property type="project" value="UniProtKB-UniRule"/>
</dbReference>
<sequence>MLTFFKNILSPQREQIISEEDAMKKFLIVGLGNIGPKYAHTRHNIGFKILDFYAEKKSLSWETAKLGDITTHKVKGRTLILLKPSTFMNLSGKAVKFWMEKEKIPLENLMVITDDLNLAFGTIRIKTKGSDGGHNGLKDIQNILQTTNYNRFRFGISDAFAKGRQIDYVLGEWDSEEEKLLPERLEKSCEIIESFPLAGMNITMNTFNGK</sequence>
<dbReference type="GO" id="GO:0006515">
    <property type="term" value="P:protein quality control for misfolded or incompletely synthesized proteins"/>
    <property type="evidence" value="ECO:0007669"/>
    <property type="project" value="UniProtKB-UniRule"/>
</dbReference>
<evidence type="ECO:0000256" key="9">
    <source>
        <dbReference type="RuleBase" id="RU004320"/>
    </source>
</evidence>
<dbReference type="Pfam" id="PF01195">
    <property type="entry name" value="Pept_tRNA_hydro"/>
    <property type="match status" value="1"/>
</dbReference>
<evidence type="ECO:0000256" key="4">
    <source>
        <dbReference type="ARBA" id="ARBA00022884"/>
    </source>
</evidence>
<dbReference type="GO" id="GO:0005737">
    <property type="term" value="C:cytoplasm"/>
    <property type="evidence" value="ECO:0007669"/>
    <property type="project" value="UniProtKB-SubCell"/>
</dbReference>
<evidence type="ECO:0000256" key="7">
    <source>
        <dbReference type="HAMAP-Rule" id="MF_00083"/>
    </source>
</evidence>
<feature type="binding site" evidence="7">
    <location>
        <position position="87"/>
    </location>
    <ligand>
        <name>tRNA</name>
        <dbReference type="ChEBI" id="CHEBI:17843"/>
    </ligand>
</feature>
<comment type="similarity">
    <text evidence="5 7 9">Belongs to the PTH family.</text>
</comment>
<proteinExistence type="inferred from homology"/>
<dbReference type="GO" id="GO:0000049">
    <property type="term" value="F:tRNA binding"/>
    <property type="evidence" value="ECO:0007669"/>
    <property type="project" value="UniProtKB-UniRule"/>
</dbReference>
<accession>A0A410G5B9</accession>
<name>A0A410G5B9_9FLAO</name>
<gene>
    <name evidence="7" type="primary">pth</name>
    <name evidence="10" type="ORF">EI546_12230</name>
</gene>
<dbReference type="KEGG" id="aev:EI546_12230"/>
<evidence type="ECO:0000313" key="11">
    <source>
        <dbReference type="Proteomes" id="UP000285517"/>
    </source>
</evidence>
<dbReference type="OrthoDB" id="9800507at2"/>
<dbReference type="AlphaFoldDB" id="A0A410G5B9"/>
<dbReference type="Gene3D" id="3.40.50.1470">
    <property type="entry name" value="Peptidyl-tRNA hydrolase"/>
    <property type="match status" value="1"/>
</dbReference>
<dbReference type="EMBL" id="CP034951">
    <property type="protein sequence ID" value="QAA82440.1"/>
    <property type="molecule type" value="Genomic_DNA"/>
</dbReference>
<comment type="function">
    <text evidence="7">Hydrolyzes ribosome-free peptidyl-tRNAs (with 1 or more amino acids incorporated), which drop off the ribosome during protein synthesis, or as a result of ribosome stalling.</text>
</comment>
<dbReference type="SUPFAM" id="SSF53178">
    <property type="entry name" value="Peptidyl-tRNA hydrolase-like"/>
    <property type="match status" value="1"/>
</dbReference>
<dbReference type="HAMAP" id="MF_00083">
    <property type="entry name" value="Pept_tRNA_hydro_bact"/>
    <property type="match status" value="1"/>
</dbReference>
<dbReference type="InterPro" id="IPR001328">
    <property type="entry name" value="Pept_tRNA_hydro"/>
</dbReference>
<protein>
    <recommendedName>
        <fullName evidence="6 7">Peptidyl-tRNA hydrolase</fullName>
        <shortName evidence="7">Pth</shortName>
        <ecNumber evidence="1 7">3.1.1.29</ecNumber>
    </recommendedName>
</protein>
<evidence type="ECO:0000256" key="5">
    <source>
        <dbReference type="ARBA" id="ARBA00038063"/>
    </source>
</evidence>
<keyword evidence="2 7" id="KW-0820">tRNA-binding</keyword>
<dbReference type="NCBIfam" id="TIGR00447">
    <property type="entry name" value="pth"/>
    <property type="match status" value="1"/>
</dbReference>
<comment type="function">
    <text evidence="7">Catalyzes the release of premature peptidyl moieties from peptidyl-tRNA molecules trapped in stalled 50S ribosomal subunits, and thus maintains levels of free tRNAs and 50S ribosomes.</text>
</comment>
<dbReference type="Proteomes" id="UP000285517">
    <property type="component" value="Chromosome"/>
</dbReference>
<comment type="catalytic activity">
    <reaction evidence="7 8">
        <text>an N-acyl-L-alpha-aminoacyl-tRNA + H2O = an N-acyl-L-amino acid + a tRNA + H(+)</text>
        <dbReference type="Rhea" id="RHEA:54448"/>
        <dbReference type="Rhea" id="RHEA-COMP:10123"/>
        <dbReference type="Rhea" id="RHEA-COMP:13883"/>
        <dbReference type="ChEBI" id="CHEBI:15377"/>
        <dbReference type="ChEBI" id="CHEBI:15378"/>
        <dbReference type="ChEBI" id="CHEBI:59874"/>
        <dbReference type="ChEBI" id="CHEBI:78442"/>
        <dbReference type="ChEBI" id="CHEBI:138191"/>
        <dbReference type="EC" id="3.1.1.29"/>
    </reaction>
</comment>
<dbReference type="PROSITE" id="PS01196">
    <property type="entry name" value="PEPT_TRNA_HYDROL_2"/>
    <property type="match status" value="1"/>
</dbReference>
<comment type="subcellular location">
    <subcellularLocation>
        <location evidence="7">Cytoplasm</location>
    </subcellularLocation>
</comment>
<keyword evidence="11" id="KW-1185">Reference proteome</keyword>
<comment type="subunit">
    <text evidence="7">Monomer.</text>
</comment>
<dbReference type="EC" id="3.1.1.29" evidence="1 7"/>
<dbReference type="InterPro" id="IPR018171">
    <property type="entry name" value="Pept_tRNA_hydro_CS"/>
</dbReference>
<evidence type="ECO:0000256" key="6">
    <source>
        <dbReference type="ARBA" id="ARBA00050038"/>
    </source>
</evidence>
<reference evidence="10 11" key="1">
    <citation type="submission" date="2019-01" db="EMBL/GenBank/DDBJ databases">
        <title>Complete genome sequencing of Aequorivita sp. H23M31.</title>
        <authorList>
            <person name="Bae J.-W."/>
        </authorList>
    </citation>
    <scope>NUCLEOTIDE SEQUENCE [LARGE SCALE GENOMIC DNA]</scope>
    <source>
        <strain evidence="10 11">H23M31</strain>
    </source>
</reference>
<dbReference type="PROSITE" id="PS01195">
    <property type="entry name" value="PEPT_TRNA_HYDROL_1"/>
    <property type="match status" value="1"/>
</dbReference>
<feature type="binding site" evidence="7">
    <location>
        <position position="89"/>
    </location>
    <ligand>
        <name>tRNA</name>
        <dbReference type="ChEBI" id="CHEBI:17843"/>
    </ligand>
</feature>
<keyword evidence="4 7" id="KW-0694">RNA-binding</keyword>
<organism evidence="10 11">
    <name type="scientific">Aequorivita ciconiae</name>
    <dbReference type="NCBI Taxonomy" id="2494375"/>
    <lineage>
        <taxon>Bacteria</taxon>
        <taxon>Pseudomonadati</taxon>
        <taxon>Bacteroidota</taxon>
        <taxon>Flavobacteriia</taxon>
        <taxon>Flavobacteriales</taxon>
        <taxon>Flavobacteriaceae</taxon>
        <taxon>Aequorivita</taxon>
    </lineage>
</organism>
<dbReference type="RefSeq" id="WP_128250805.1">
    <property type="nucleotide sequence ID" value="NZ_CP034951.1"/>
</dbReference>
<keyword evidence="7" id="KW-0963">Cytoplasm</keyword>
<dbReference type="PANTHER" id="PTHR17224:SF1">
    <property type="entry name" value="PEPTIDYL-TRNA HYDROLASE"/>
    <property type="match status" value="1"/>
</dbReference>
<keyword evidence="3 7" id="KW-0378">Hydrolase</keyword>
<dbReference type="InterPro" id="IPR036416">
    <property type="entry name" value="Pept_tRNA_hydro_sf"/>
</dbReference>